<dbReference type="Proteomes" id="UP000515663">
    <property type="component" value="Chromosome"/>
</dbReference>
<keyword evidence="3" id="KW-1185">Reference proteome</keyword>
<feature type="compositionally biased region" description="Pro residues" evidence="1">
    <location>
        <begin position="335"/>
        <end position="344"/>
    </location>
</feature>
<feature type="compositionally biased region" description="Pro residues" evidence="1">
    <location>
        <begin position="214"/>
        <end position="223"/>
    </location>
</feature>
<feature type="compositionally biased region" description="Gly residues" evidence="1">
    <location>
        <begin position="279"/>
        <end position="303"/>
    </location>
</feature>
<feature type="region of interest" description="Disordered" evidence="1">
    <location>
        <begin position="1"/>
        <end position="22"/>
    </location>
</feature>
<gene>
    <name evidence="2" type="ORF">H1R19_08675</name>
</gene>
<sequence length="448" mass="43705">MTSPEQSYNADPSARDRSISGGATDWATMSIDEILDKLATMDPGRARGDVDTILSAIDAVRRAAERMNAMFGDQMSGLASDAALDAGKRLSSAMTATSETATHIGDAMSSAVGILDATRAQEARLREMQRHLREHPEASPSVRFEADQLMTGTYSSPMVRVQAGLPGDGSGANGLTRADAVAAGGGGLGSETARGQAANTVDAGDFGPSGAPVAPTPAVPAGPGPGGNGPAPSATPAAASGPSSGSSGRGGAGGPDGLPRGGQGTANAAAPVVPVAGAGRSGHGAGAGADGWGREGSGTGGAGPIVPLSAATPAAPPPSAPAGAPANPAGQRPAAMPPTGPAGAPPAGRRPAARDDEHKAAPYLNNREHGAEIVGDMPLVGPPVIGDWIRQAFPTAPDATPEPVDGPGEGAGHSMPAGPREDPDAPAPVDTAGSPPSQPVTPRPAEAT</sequence>
<feature type="compositionally biased region" description="Gly residues" evidence="1">
    <location>
        <begin position="247"/>
        <end position="264"/>
    </location>
</feature>
<reference evidence="3" key="1">
    <citation type="submission" date="2020-07" db="EMBL/GenBank/DDBJ databases">
        <title>novel species isolated from the respiratory tract of Marmot.</title>
        <authorList>
            <person name="Zhang G."/>
        </authorList>
    </citation>
    <scope>NUCLEOTIDE SEQUENCE [LARGE SCALE GENOMIC DNA]</scope>
    <source>
        <strain evidence="3">686</strain>
    </source>
</reference>
<name>A0A7D7QS68_9ACTN</name>
<proteinExistence type="predicted"/>
<feature type="compositionally biased region" description="Low complexity" evidence="1">
    <location>
        <begin position="230"/>
        <end position="246"/>
    </location>
</feature>
<feature type="compositionally biased region" description="Polar residues" evidence="1">
    <location>
        <begin position="1"/>
        <end position="10"/>
    </location>
</feature>
<dbReference type="AlphaFoldDB" id="A0A7D7QS68"/>
<accession>A0A7D7QS68</accession>
<organism evidence="2 3">
    <name type="scientific">Gordonia jinghuaiqii</name>
    <dbReference type="NCBI Taxonomy" id="2758710"/>
    <lineage>
        <taxon>Bacteria</taxon>
        <taxon>Bacillati</taxon>
        <taxon>Actinomycetota</taxon>
        <taxon>Actinomycetes</taxon>
        <taxon>Mycobacteriales</taxon>
        <taxon>Gordoniaceae</taxon>
        <taxon>Gordonia</taxon>
    </lineage>
</organism>
<evidence type="ECO:0000256" key="1">
    <source>
        <dbReference type="SAM" id="MobiDB-lite"/>
    </source>
</evidence>
<feature type="compositionally biased region" description="Basic and acidic residues" evidence="1">
    <location>
        <begin position="352"/>
        <end position="371"/>
    </location>
</feature>
<dbReference type="KEGG" id="gji:H1R19_08675"/>
<dbReference type="EMBL" id="CP059491">
    <property type="protein sequence ID" value="QMT03166.1"/>
    <property type="molecule type" value="Genomic_DNA"/>
</dbReference>
<evidence type="ECO:0000313" key="2">
    <source>
        <dbReference type="EMBL" id="QMT03166.1"/>
    </source>
</evidence>
<feature type="compositionally biased region" description="Low complexity" evidence="1">
    <location>
        <begin position="321"/>
        <end position="334"/>
    </location>
</feature>
<feature type="compositionally biased region" description="Low complexity" evidence="1">
    <location>
        <begin position="268"/>
        <end position="278"/>
    </location>
</feature>
<protein>
    <submittedName>
        <fullName evidence="2">Uncharacterized protein</fullName>
    </submittedName>
</protein>
<evidence type="ECO:0000313" key="3">
    <source>
        <dbReference type="Proteomes" id="UP000515663"/>
    </source>
</evidence>
<dbReference type="RefSeq" id="WP_219851217.1">
    <property type="nucleotide sequence ID" value="NZ_CP059491.1"/>
</dbReference>
<feature type="region of interest" description="Disordered" evidence="1">
    <location>
        <begin position="199"/>
        <end position="448"/>
    </location>
</feature>